<keyword evidence="1" id="KW-0472">Membrane</keyword>
<protein>
    <submittedName>
        <fullName evidence="2">Uncharacterized protein</fullName>
    </submittedName>
</protein>
<evidence type="ECO:0000256" key="1">
    <source>
        <dbReference type="SAM" id="Phobius"/>
    </source>
</evidence>
<feature type="transmembrane region" description="Helical" evidence="1">
    <location>
        <begin position="34"/>
        <end position="51"/>
    </location>
</feature>
<comment type="caution">
    <text evidence="2">The sequence shown here is derived from an EMBL/GenBank/DDBJ whole genome shotgun (WGS) entry which is preliminary data.</text>
</comment>
<name>A0A9X0MKI7_BACCE</name>
<dbReference type="EMBL" id="LOMO01000001">
    <property type="protein sequence ID" value="KXY51413.1"/>
    <property type="molecule type" value="Genomic_DNA"/>
</dbReference>
<dbReference type="Proteomes" id="UP000075476">
    <property type="component" value="Unassembled WGS sequence"/>
</dbReference>
<accession>A0A9X0MKI7</accession>
<organism evidence="2 3">
    <name type="scientific">Bacillus cereus</name>
    <dbReference type="NCBI Taxonomy" id="1396"/>
    <lineage>
        <taxon>Bacteria</taxon>
        <taxon>Bacillati</taxon>
        <taxon>Bacillota</taxon>
        <taxon>Bacilli</taxon>
        <taxon>Bacillales</taxon>
        <taxon>Bacillaceae</taxon>
        <taxon>Bacillus</taxon>
        <taxon>Bacillus cereus group</taxon>
    </lineage>
</organism>
<reference evidence="2 3" key="1">
    <citation type="submission" date="2015-12" db="EMBL/GenBank/DDBJ databases">
        <title>Bacillus cereus Group isolate.</title>
        <authorList>
            <person name="Kovac J."/>
        </authorList>
    </citation>
    <scope>NUCLEOTIDE SEQUENCE [LARGE SCALE GENOMIC DNA]</scope>
    <source>
        <strain evidence="2 3">FSL K6-0073</strain>
    </source>
</reference>
<dbReference type="AlphaFoldDB" id="A0A9X0MKI7"/>
<evidence type="ECO:0000313" key="3">
    <source>
        <dbReference type="Proteomes" id="UP000075476"/>
    </source>
</evidence>
<sequence length="77" mass="8825">MLKYKIAKILPTNVLLSIPYTGLHALNNFLNGDMGYVAMCGVISVVQLFCFKKLKKLVDKMKPKHMKQEERVNHMAM</sequence>
<gene>
    <name evidence="2" type="ORF">AT268_33610</name>
</gene>
<dbReference type="RefSeq" id="WP_061662744.1">
    <property type="nucleotide sequence ID" value="NZ_LOMO01000001.1"/>
</dbReference>
<evidence type="ECO:0000313" key="2">
    <source>
        <dbReference type="EMBL" id="KXY51413.1"/>
    </source>
</evidence>
<proteinExistence type="predicted"/>
<keyword evidence="1" id="KW-0812">Transmembrane</keyword>
<keyword evidence="1" id="KW-1133">Transmembrane helix</keyword>